<dbReference type="EMBL" id="JAFBDZ010000001">
    <property type="protein sequence ID" value="MBM7584184.1"/>
    <property type="molecule type" value="Genomic_DNA"/>
</dbReference>
<accession>A0ABS2N8P0</accession>
<reference evidence="1 2" key="1">
    <citation type="submission" date="2021-01" db="EMBL/GenBank/DDBJ databases">
        <title>Genomic Encyclopedia of Type Strains, Phase IV (KMG-IV): sequencing the most valuable type-strain genomes for metagenomic binning, comparative biology and taxonomic classification.</title>
        <authorList>
            <person name="Goeker M."/>
        </authorList>
    </citation>
    <scope>NUCLEOTIDE SEQUENCE [LARGE SCALE GENOMIC DNA]</scope>
    <source>
        <strain evidence="1 2">DSM 24834</strain>
    </source>
</reference>
<evidence type="ECO:0000313" key="1">
    <source>
        <dbReference type="EMBL" id="MBM7584184.1"/>
    </source>
</evidence>
<dbReference type="RefSeq" id="WP_205168368.1">
    <property type="nucleotide sequence ID" value="NZ_JAFBDZ010000001.1"/>
</dbReference>
<dbReference type="Proteomes" id="UP001646157">
    <property type="component" value="Unassembled WGS sequence"/>
</dbReference>
<sequence length="94" mass="11166">MQESYKFRFQVKDVIQLKDELQSMTVTVHTIILSEANKTIFQDTIRVKFNQIGIFPSPSDIARKIKSNHLRRLIAVELKRYIKPQRRFLEPGDY</sequence>
<gene>
    <name evidence="1" type="ORF">JOC86_000721</name>
</gene>
<organism evidence="1 2">
    <name type="scientific">Rossellomorea pakistanensis</name>
    <dbReference type="NCBI Taxonomy" id="992288"/>
    <lineage>
        <taxon>Bacteria</taxon>
        <taxon>Bacillati</taxon>
        <taxon>Bacillota</taxon>
        <taxon>Bacilli</taxon>
        <taxon>Bacillales</taxon>
        <taxon>Bacillaceae</taxon>
        <taxon>Rossellomorea</taxon>
    </lineage>
</organism>
<name>A0ABS2N8P0_9BACI</name>
<comment type="caution">
    <text evidence="1">The sequence shown here is derived from an EMBL/GenBank/DDBJ whole genome shotgun (WGS) entry which is preliminary data.</text>
</comment>
<keyword evidence="2" id="KW-1185">Reference proteome</keyword>
<evidence type="ECO:0000313" key="2">
    <source>
        <dbReference type="Proteomes" id="UP001646157"/>
    </source>
</evidence>
<protein>
    <submittedName>
        <fullName evidence="1">Uncharacterized protein</fullName>
    </submittedName>
</protein>
<proteinExistence type="predicted"/>